<evidence type="ECO:0000313" key="6">
    <source>
        <dbReference type="EMBL" id="CAB4211666.1"/>
    </source>
</evidence>
<dbReference type="EMBL" id="LR797514">
    <property type="protein sequence ID" value="CAB4222414.1"/>
    <property type="molecule type" value="Genomic_DNA"/>
</dbReference>
<dbReference type="EMBL" id="LR796460">
    <property type="protein sequence ID" value="CAB4145578.1"/>
    <property type="molecule type" value="Genomic_DNA"/>
</dbReference>
<protein>
    <submittedName>
        <fullName evidence="4">Uncharacterized protein</fullName>
    </submittedName>
</protein>
<dbReference type="EMBL" id="LR797171">
    <property type="protein sequence ID" value="CAB4191265.1"/>
    <property type="molecule type" value="Genomic_DNA"/>
</dbReference>
<accession>A0A6J5QH39</accession>
<evidence type="ECO:0000313" key="7">
    <source>
        <dbReference type="EMBL" id="CAB4222414.1"/>
    </source>
</evidence>
<evidence type="ECO:0000313" key="3">
    <source>
        <dbReference type="EMBL" id="CAB4175794.1"/>
    </source>
</evidence>
<evidence type="ECO:0000313" key="8">
    <source>
        <dbReference type="EMBL" id="CAB5227059.1"/>
    </source>
</evidence>
<reference evidence="4" key="1">
    <citation type="submission" date="2020-05" db="EMBL/GenBank/DDBJ databases">
        <authorList>
            <person name="Chiriac C."/>
            <person name="Salcher M."/>
            <person name="Ghai R."/>
            <person name="Kavagutti S V."/>
        </authorList>
    </citation>
    <scope>NUCLEOTIDE SEQUENCE</scope>
</reference>
<dbReference type="EMBL" id="LR798369">
    <property type="protein sequence ID" value="CAB5227059.1"/>
    <property type="molecule type" value="Genomic_DNA"/>
</dbReference>
<dbReference type="EMBL" id="LR797376">
    <property type="protein sequence ID" value="CAB4211666.1"/>
    <property type="molecule type" value="Genomic_DNA"/>
</dbReference>
<evidence type="ECO:0000313" key="1">
    <source>
        <dbReference type="EMBL" id="CAB4145578.1"/>
    </source>
</evidence>
<name>A0A6J5QH39_9CAUD</name>
<dbReference type="EMBL" id="LR796847">
    <property type="protein sequence ID" value="CAB4169535.1"/>
    <property type="molecule type" value="Genomic_DNA"/>
</dbReference>
<evidence type="ECO:0000313" key="4">
    <source>
        <dbReference type="EMBL" id="CAB4181697.1"/>
    </source>
</evidence>
<evidence type="ECO:0000313" key="2">
    <source>
        <dbReference type="EMBL" id="CAB4169535.1"/>
    </source>
</evidence>
<proteinExistence type="predicted"/>
<dbReference type="EMBL" id="LR797018">
    <property type="protein sequence ID" value="CAB4181697.1"/>
    <property type="molecule type" value="Genomic_DNA"/>
</dbReference>
<sequence length="115" mass="12334">MRPITVTVSDASEGVVYSDLVRFDGWSQTYISIQCNVTGTVSYTVQTSMDDPNDTVNPVAENDMVWFDTNDTTVVAASGSAQSNFVFTPTFARIKLNSGSGSVVTTFLQSGGVMK</sequence>
<dbReference type="EMBL" id="LR796926">
    <property type="protein sequence ID" value="CAB4175794.1"/>
    <property type="molecule type" value="Genomic_DNA"/>
</dbReference>
<gene>
    <name evidence="4" type="ORF">UFOVP1072_56</name>
    <name evidence="5" type="ORF">UFOVP1211_16</name>
    <name evidence="6" type="ORF">UFOVP1420_5</name>
    <name evidence="8" type="ORF">UFOVP1518_4</name>
    <name evidence="7" type="ORF">UFOVP1657_66</name>
    <name evidence="1" type="ORF">UFOVP475_17</name>
    <name evidence="2" type="ORF">UFOVP897_47</name>
    <name evidence="3" type="ORF">UFOVP984_17</name>
</gene>
<evidence type="ECO:0000313" key="5">
    <source>
        <dbReference type="EMBL" id="CAB4191265.1"/>
    </source>
</evidence>
<organism evidence="4">
    <name type="scientific">uncultured Caudovirales phage</name>
    <dbReference type="NCBI Taxonomy" id="2100421"/>
    <lineage>
        <taxon>Viruses</taxon>
        <taxon>Duplodnaviria</taxon>
        <taxon>Heunggongvirae</taxon>
        <taxon>Uroviricota</taxon>
        <taxon>Caudoviricetes</taxon>
        <taxon>Peduoviridae</taxon>
        <taxon>Maltschvirus</taxon>
        <taxon>Maltschvirus maltsch</taxon>
    </lineage>
</organism>